<dbReference type="AlphaFoldDB" id="A0A9W6ZDW9"/>
<feature type="transmembrane region" description="Helical" evidence="1">
    <location>
        <begin position="160"/>
        <end position="179"/>
    </location>
</feature>
<keyword evidence="1" id="KW-1133">Transmembrane helix</keyword>
<keyword evidence="1" id="KW-0472">Membrane</keyword>
<keyword evidence="3" id="KW-1185">Reference proteome</keyword>
<proteinExistence type="predicted"/>
<sequence>MSPPPRSEFVSTISSHSFTLWVFWRGVIRGVVGQSQDAANAATKAFGVSFPSIGDPQCSIVDEIHNRKLLEISLSADLASELNKDNTTGGKHERAVIQPAILALDSSFNVLYRWSSDPTWKNLNGAIQRPAAKDVLAAVLKSKTGDFTSKEGDSSKEASAPFFIMPLFLLALLANGNFIDIQPFALGKSGKFSTSALQMVSSLVKLGVVTASLVTIWGYPEWRVLLGSFITAYIIAAYYFLYERVSKIILG</sequence>
<dbReference type="Proteomes" id="UP001165085">
    <property type="component" value="Unassembled WGS sequence"/>
</dbReference>
<evidence type="ECO:0000313" key="3">
    <source>
        <dbReference type="Proteomes" id="UP001165085"/>
    </source>
</evidence>
<name>A0A9W6ZDW9_9STRA</name>
<evidence type="ECO:0000256" key="1">
    <source>
        <dbReference type="SAM" id="Phobius"/>
    </source>
</evidence>
<keyword evidence="1" id="KW-0812">Transmembrane</keyword>
<reference evidence="3" key="1">
    <citation type="journal article" date="2023" name="Commun. Biol.">
        <title>Genome analysis of Parmales, the sister group of diatoms, reveals the evolutionary specialization of diatoms from phago-mixotrophs to photoautotrophs.</title>
        <authorList>
            <person name="Ban H."/>
            <person name="Sato S."/>
            <person name="Yoshikawa S."/>
            <person name="Yamada K."/>
            <person name="Nakamura Y."/>
            <person name="Ichinomiya M."/>
            <person name="Sato N."/>
            <person name="Blanc-Mathieu R."/>
            <person name="Endo H."/>
            <person name="Kuwata A."/>
            <person name="Ogata H."/>
        </authorList>
    </citation>
    <scope>NUCLEOTIDE SEQUENCE [LARGE SCALE GENOMIC DNA]</scope>
    <source>
        <strain evidence="3">NIES 3701</strain>
    </source>
</reference>
<dbReference type="EMBL" id="BRXY01000011">
    <property type="protein sequence ID" value="GMH52544.1"/>
    <property type="molecule type" value="Genomic_DNA"/>
</dbReference>
<gene>
    <name evidence="2" type="ORF">TrST_g5630</name>
</gene>
<protein>
    <submittedName>
        <fullName evidence="2">Uncharacterized protein</fullName>
    </submittedName>
</protein>
<comment type="caution">
    <text evidence="2">The sequence shown here is derived from an EMBL/GenBank/DDBJ whole genome shotgun (WGS) entry which is preliminary data.</text>
</comment>
<accession>A0A9W6ZDW9</accession>
<feature type="transmembrane region" description="Helical" evidence="1">
    <location>
        <begin position="225"/>
        <end position="242"/>
    </location>
</feature>
<evidence type="ECO:0000313" key="2">
    <source>
        <dbReference type="EMBL" id="GMH52544.1"/>
    </source>
</evidence>
<dbReference type="OrthoDB" id="407518at2759"/>
<feature type="transmembrane region" description="Helical" evidence="1">
    <location>
        <begin position="200"/>
        <end position="219"/>
    </location>
</feature>
<organism evidence="2 3">
    <name type="scientific">Triparma strigata</name>
    <dbReference type="NCBI Taxonomy" id="1606541"/>
    <lineage>
        <taxon>Eukaryota</taxon>
        <taxon>Sar</taxon>
        <taxon>Stramenopiles</taxon>
        <taxon>Ochrophyta</taxon>
        <taxon>Bolidophyceae</taxon>
        <taxon>Parmales</taxon>
        <taxon>Triparmaceae</taxon>
        <taxon>Triparma</taxon>
    </lineage>
</organism>